<dbReference type="Proteomes" id="UP000289340">
    <property type="component" value="Chromosome 9"/>
</dbReference>
<comment type="caution">
    <text evidence="1">The sequence shown here is derived from an EMBL/GenBank/DDBJ whole genome shotgun (WGS) entry which is preliminary data.</text>
</comment>
<proteinExistence type="predicted"/>
<keyword evidence="2" id="KW-1185">Reference proteome</keyword>
<organism evidence="1 2">
    <name type="scientific">Glycine soja</name>
    <name type="common">Wild soybean</name>
    <dbReference type="NCBI Taxonomy" id="3848"/>
    <lineage>
        <taxon>Eukaryota</taxon>
        <taxon>Viridiplantae</taxon>
        <taxon>Streptophyta</taxon>
        <taxon>Embryophyta</taxon>
        <taxon>Tracheophyta</taxon>
        <taxon>Spermatophyta</taxon>
        <taxon>Magnoliopsida</taxon>
        <taxon>eudicotyledons</taxon>
        <taxon>Gunneridae</taxon>
        <taxon>Pentapetalae</taxon>
        <taxon>rosids</taxon>
        <taxon>fabids</taxon>
        <taxon>Fabales</taxon>
        <taxon>Fabaceae</taxon>
        <taxon>Papilionoideae</taxon>
        <taxon>50 kb inversion clade</taxon>
        <taxon>NPAAA clade</taxon>
        <taxon>indigoferoid/millettioid clade</taxon>
        <taxon>Phaseoleae</taxon>
        <taxon>Glycine</taxon>
        <taxon>Glycine subgen. Soja</taxon>
    </lineage>
</organism>
<dbReference type="AlphaFoldDB" id="A0A445J128"/>
<sequence length="219" mass="22846">MLRDGANITYTQFLSCLKLSPIENPPRQQCGLQASADLSPTKLHNHFHGACPNRDRPLLLTRWRVAGLALESYLDSNQGGMPPMTPSRVSGSLTRSSSHSGIFFQGDGQSQNIVNSHLSSSFVNSSSTVPGAGCSNLGPVSGDINNAVLNTVTNSAPSVGASSLVTDANSALSSGPHLQRSASVNTDSYLRLPASPMSFTLNNISISGSSVMDGSSVVQ</sequence>
<dbReference type="InterPro" id="IPR029005">
    <property type="entry name" value="LIM-bd/SEUSS"/>
</dbReference>
<name>A0A445J128_GLYSO</name>
<reference evidence="1 2" key="1">
    <citation type="submission" date="2018-09" db="EMBL/GenBank/DDBJ databases">
        <title>A high-quality reference genome of wild soybean provides a powerful tool to mine soybean genomes.</title>
        <authorList>
            <person name="Xie M."/>
            <person name="Chung C.Y.L."/>
            <person name="Li M.-W."/>
            <person name="Wong F.-L."/>
            <person name="Chan T.-F."/>
            <person name="Lam H.-M."/>
        </authorList>
    </citation>
    <scope>NUCLEOTIDE SEQUENCE [LARGE SCALE GENOMIC DNA]</scope>
    <source>
        <strain evidence="2">cv. W05</strain>
        <tissue evidence="1">Hypocotyl of etiolated seedlings</tissue>
    </source>
</reference>
<dbReference type="EMBL" id="QZWG01000009">
    <property type="protein sequence ID" value="RZB92076.1"/>
    <property type="molecule type" value="Genomic_DNA"/>
</dbReference>
<protein>
    <submittedName>
        <fullName evidence="1">Putative transcriptional regulator SLK2</fullName>
    </submittedName>
</protein>
<accession>A0A445J128</accession>
<gene>
    <name evidence="1" type="ORF">D0Y65_024199</name>
</gene>
<evidence type="ECO:0000313" key="1">
    <source>
        <dbReference type="EMBL" id="RZB92076.1"/>
    </source>
</evidence>
<evidence type="ECO:0000313" key="2">
    <source>
        <dbReference type="Proteomes" id="UP000289340"/>
    </source>
</evidence>
<dbReference type="PANTHER" id="PTHR10378">
    <property type="entry name" value="LIM DOMAIN-BINDING PROTEIN"/>
    <property type="match status" value="1"/>
</dbReference>